<organism evidence="2 3">
    <name type="scientific">Steinernema carpocapsae</name>
    <name type="common">Entomopathogenic nematode</name>
    <dbReference type="NCBI Taxonomy" id="34508"/>
    <lineage>
        <taxon>Eukaryota</taxon>
        <taxon>Metazoa</taxon>
        <taxon>Ecdysozoa</taxon>
        <taxon>Nematoda</taxon>
        <taxon>Chromadorea</taxon>
        <taxon>Rhabditida</taxon>
        <taxon>Tylenchina</taxon>
        <taxon>Panagrolaimomorpha</taxon>
        <taxon>Strongyloidoidea</taxon>
        <taxon>Steinernematidae</taxon>
        <taxon>Steinernema</taxon>
    </lineage>
</organism>
<evidence type="ECO:0000256" key="1">
    <source>
        <dbReference type="SAM" id="MobiDB-lite"/>
    </source>
</evidence>
<dbReference type="AlphaFoldDB" id="A0A4U5MGI6"/>
<feature type="region of interest" description="Disordered" evidence="1">
    <location>
        <begin position="28"/>
        <end position="131"/>
    </location>
</feature>
<gene>
    <name evidence="2" type="ORF">L596_024273</name>
</gene>
<feature type="compositionally biased region" description="Acidic residues" evidence="1">
    <location>
        <begin position="174"/>
        <end position="188"/>
    </location>
</feature>
<feature type="compositionally biased region" description="Low complexity" evidence="1">
    <location>
        <begin position="113"/>
        <end position="131"/>
    </location>
</feature>
<dbReference type="OrthoDB" id="5876530at2759"/>
<feature type="compositionally biased region" description="Acidic residues" evidence="1">
    <location>
        <begin position="248"/>
        <end position="259"/>
    </location>
</feature>
<feature type="compositionally biased region" description="Basic and acidic residues" evidence="1">
    <location>
        <begin position="236"/>
        <end position="246"/>
    </location>
</feature>
<comment type="caution">
    <text evidence="2">The sequence shown here is derived from an EMBL/GenBank/DDBJ whole genome shotgun (WGS) entry which is preliminary data.</text>
</comment>
<protein>
    <submittedName>
        <fullName evidence="2">Uncharacterized protein</fullName>
    </submittedName>
</protein>
<proteinExistence type="predicted"/>
<accession>A0A4U5MGI6</accession>
<sequence length="275" mass="29617">MPSGAVPPPVVPFGHQFPQLFHHHNPFNPTALAAPTQSNSHPLLAPQGPHTALFQAPPPQSSLCLVPPASREPNGNRIKIKRSRQRVDAGEPRNSYQSPLRANRSVFKPPTAAPQAPSVPSSVNSSGASNVESNFMFGTLTSILSAENGGWPPKKEKMVEEAEEQENCGPVKEEDVEGAEDEGNDDPEAPATATAEIDELESVELNVEDGGEDDDEKDDDSANTSTPSAGSSSSRRKSEAPRKLFNGDEMEEDEEEFEGDERTEGDLTCQERVPN</sequence>
<keyword evidence="3" id="KW-1185">Reference proteome</keyword>
<reference evidence="2 3" key="2">
    <citation type="journal article" date="2019" name="G3 (Bethesda)">
        <title>Hybrid Assembly of the Genome of the Entomopathogenic Nematode Steinernema carpocapsae Identifies the X-Chromosome.</title>
        <authorList>
            <person name="Serra L."/>
            <person name="Macchietto M."/>
            <person name="Macias-Munoz A."/>
            <person name="McGill C.J."/>
            <person name="Rodriguez I.M."/>
            <person name="Rodriguez B."/>
            <person name="Murad R."/>
            <person name="Mortazavi A."/>
        </authorList>
    </citation>
    <scope>NUCLEOTIDE SEQUENCE [LARGE SCALE GENOMIC DNA]</scope>
    <source>
        <strain evidence="2 3">ALL</strain>
    </source>
</reference>
<evidence type="ECO:0000313" key="2">
    <source>
        <dbReference type="EMBL" id="TKR68272.1"/>
    </source>
</evidence>
<feature type="region of interest" description="Disordered" evidence="1">
    <location>
        <begin position="144"/>
        <end position="275"/>
    </location>
</feature>
<dbReference type="Proteomes" id="UP000298663">
    <property type="component" value="Unassembled WGS sequence"/>
</dbReference>
<feature type="compositionally biased region" description="Low complexity" evidence="1">
    <location>
        <begin position="222"/>
        <end position="233"/>
    </location>
</feature>
<reference evidence="2 3" key="1">
    <citation type="journal article" date="2015" name="Genome Biol.">
        <title>Comparative genomics of Steinernema reveals deeply conserved gene regulatory networks.</title>
        <authorList>
            <person name="Dillman A.R."/>
            <person name="Macchietto M."/>
            <person name="Porter C.F."/>
            <person name="Rogers A."/>
            <person name="Williams B."/>
            <person name="Antoshechkin I."/>
            <person name="Lee M.M."/>
            <person name="Goodwin Z."/>
            <person name="Lu X."/>
            <person name="Lewis E.E."/>
            <person name="Goodrich-Blair H."/>
            <person name="Stock S.P."/>
            <person name="Adams B.J."/>
            <person name="Sternberg P.W."/>
            <person name="Mortazavi A."/>
        </authorList>
    </citation>
    <scope>NUCLEOTIDE SEQUENCE [LARGE SCALE GENOMIC DNA]</scope>
    <source>
        <strain evidence="2 3">ALL</strain>
    </source>
</reference>
<name>A0A4U5MGI6_STECR</name>
<feature type="compositionally biased region" description="Acidic residues" evidence="1">
    <location>
        <begin position="196"/>
        <end position="221"/>
    </location>
</feature>
<dbReference type="EMBL" id="AZBU02000008">
    <property type="protein sequence ID" value="TKR68272.1"/>
    <property type="molecule type" value="Genomic_DNA"/>
</dbReference>
<evidence type="ECO:0000313" key="3">
    <source>
        <dbReference type="Proteomes" id="UP000298663"/>
    </source>
</evidence>